<organism evidence="1 2">
    <name type="scientific">Portunus trituberculatus</name>
    <name type="common">Swimming crab</name>
    <name type="synonym">Neptunus trituberculatus</name>
    <dbReference type="NCBI Taxonomy" id="210409"/>
    <lineage>
        <taxon>Eukaryota</taxon>
        <taxon>Metazoa</taxon>
        <taxon>Ecdysozoa</taxon>
        <taxon>Arthropoda</taxon>
        <taxon>Crustacea</taxon>
        <taxon>Multicrustacea</taxon>
        <taxon>Malacostraca</taxon>
        <taxon>Eumalacostraca</taxon>
        <taxon>Eucarida</taxon>
        <taxon>Decapoda</taxon>
        <taxon>Pleocyemata</taxon>
        <taxon>Brachyura</taxon>
        <taxon>Eubrachyura</taxon>
        <taxon>Portunoidea</taxon>
        <taxon>Portunidae</taxon>
        <taxon>Portuninae</taxon>
        <taxon>Portunus</taxon>
    </lineage>
</organism>
<sequence>MSFLQIAELTVGEWKKEYLSTHEQIVKPLSLEQVVAEAQARGIDVTEDTFKLKYRYNAQCKLLRNACQIPVCPFYLVPNRRFNQHLAVERVFGHFPHSLHVVSKEMCDESVEHVMGEIITGSHSGRKNRKKCPIVEPEPFQKLEPEIQELMKIYKLSTETT</sequence>
<accession>A0A5B7H5L6</accession>
<comment type="caution">
    <text evidence="1">The sequence shown here is derived from an EMBL/GenBank/DDBJ whole genome shotgun (WGS) entry which is preliminary data.</text>
</comment>
<keyword evidence="2" id="KW-1185">Reference proteome</keyword>
<dbReference type="OrthoDB" id="6371112at2759"/>
<reference evidence="1 2" key="1">
    <citation type="submission" date="2019-05" db="EMBL/GenBank/DDBJ databases">
        <title>Another draft genome of Portunus trituberculatus and its Hox gene families provides insights of decapod evolution.</title>
        <authorList>
            <person name="Jeong J.-H."/>
            <person name="Song I."/>
            <person name="Kim S."/>
            <person name="Choi T."/>
            <person name="Kim D."/>
            <person name="Ryu S."/>
            <person name="Kim W."/>
        </authorList>
    </citation>
    <scope>NUCLEOTIDE SEQUENCE [LARGE SCALE GENOMIC DNA]</scope>
    <source>
        <tissue evidence="1">Muscle</tissue>
    </source>
</reference>
<protein>
    <submittedName>
        <fullName evidence="1">Uncharacterized protein</fullName>
    </submittedName>
</protein>
<name>A0A5B7H5L6_PORTR</name>
<evidence type="ECO:0000313" key="1">
    <source>
        <dbReference type="EMBL" id="MPC64408.1"/>
    </source>
</evidence>
<dbReference type="AlphaFoldDB" id="A0A5B7H5L6"/>
<proteinExistence type="predicted"/>
<dbReference type="EMBL" id="VSRR010022048">
    <property type="protein sequence ID" value="MPC64408.1"/>
    <property type="molecule type" value="Genomic_DNA"/>
</dbReference>
<dbReference type="Proteomes" id="UP000324222">
    <property type="component" value="Unassembled WGS sequence"/>
</dbReference>
<gene>
    <name evidence="1" type="ORF">E2C01_058523</name>
</gene>
<evidence type="ECO:0000313" key="2">
    <source>
        <dbReference type="Proteomes" id="UP000324222"/>
    </source>
</evidence>